<dbReference type="Pfam" id="PF00107">
    <property type="entry name" value="ADH_zinc_N"/>
    <property type="match status" value="1"/>
</dbReference>
<sequence length="424" mass="46065">MKTKAVRLYGKNDLRLEEFELPKIKDDEILAKVVCDSICMSSYKASHEADIHKRVPRDIAQNPVIIGHEFAGELVEVGSKWSGRFKAGDKFSIQPALNYEKGPVGVLSAPGYSYRFIGGDATYVVIPNEVMEQGCLLPFTGEGYYPASLSEPLSCVIGAMHANYHITPGSYKHDMEIKQGGNMAILAGVGPMGLAAINYAIHRTDRKPKLMVVTDIDQTRLDRAASLYSPEEAAKNGIELKYVNTGSMADPVEGLKALTDGKGYNDVFVFAPVAAVVEQADAILSFDGCLNFFAGPAKTDFKAPFNFYNVHYAYTHVVGTSGGNTDDMKEALAMMNEGLDPAGLVTHVGGINAVIDTTLNLPSIPGGKKLIYTHIDMPLTPIAEFEAKGKESPVYAELHKLCQQHKGLWNTEAEAYLLAHADKL</sequence>
<dbReference type="Gene3D" id="3.40.50.720">
    <property type="entry name" value="NAD(P)-binding Rossmann-like Domain"/>
    <property type="match status" value="1"/>
</dbReference>
<dbReference type="SUPFAM" id="SSF50129">
    <property type="entry name" value="GroES-like"/>
    <property type="match status" value="1"/>
</dbReference>
<dbReference type="PANTHER" id="PTHR43401:SF2">
    <property type="entry name" value="L-THREONINE 3-DEHYDROGENASE"/>
    <property type="match status" value="1"/>
</dbReference>
<organism evidence="4 5">
    <name type="scientific">Alistipes ihumii AP11</name>
    <dbReference type="NCBI Taxonomy" id="1211813"/>
    <lineage>
        <taxon>Bacteria</taxon>
        <taxon>Pseudomonadati</taxon>
        <taxon>Bacteroidota</taxon>
        <taxon>Bacteroidia</taxon>
        <taxon>Bacteroidales</taxon>
        <taxon>Rikenellaceae</taxon>
        <taxon>Alistipes</taxon>
    </lineage>
</organism>
<reference evidence="4" key="1">
    <citation type="journal article" date="2022" name="Cell">
        <title>Design, construction, and in vivo augmentation of a complex gut microbiome.</title>
        <authorList>
            <person name="Cheng A.G."/>
            <person name="Ho P.Y."/>
            <person name="Aranda-Diaz A."/>
            <person name="Jain S."/>
            <person name="Yu F.B."/>
            <person name="Meng X."/>
            <person name="Wang M."/>
            <person name="Iakiviak M."/>
            <person name="Nagashima K."/>
            <person name="Zhao A."/>
            <person name="Murugkar P."/>
            <person name="Patil A."/>
            <person name="Atabakhsh K."/>
            <person name="Weakley A."/>
            <person name="Yan J."/>
            <person name="Brumbaugh A.R."/>
            <person name="Higginbottom S."/>
            <person name="Dimas A."/>
            <person name="Shiver A.L."/>
            <person name="Deutschbauer A."/>
            <person name="Neff N."/>
            <person name="Sonnenburg J.L."/>
            <person name="Huang K.C."/>
            <person name="Fischbach M.A."/>
        </authorList>
    </citation>
    <scope>NUCLEOTIDE SEQUENCE</scope>
    <source>
        <strain evidence="4">AP11</strain>
    </source>
</reference>
<dbReference type="Pfam" id="PF08240">
    <property type="entry name" value="ADH_N"/>
    <property type="match status" value="1"/>
</dbReference>
<dbReference type="GeneID" id="82890640"/>
<evidence type="ECO:0000313" key="5">
    <source>
        <dbReference type="Proteomes" id="UP001059295"/>
    </source>
</evidence>
<dbReference type="InterPro" id="IPR013149">
    <property type="entry name" value="ADH-like_C"/>
</dbReference>
<evidence type="ECO:0000259" key="2">
    <source>
        <dbReference type="Pfam" id="PF00107"/>
    </source>
</evidence>
<accession>A0ABY5V2M8</accession>
<dbReference type="EMBL" id="CP102294">
    <property type="protein sequence ID" value="UWN57736.1"/>
    <property type="molecule type" value="Genomic_DNA"/>
</dbReference>
<gene>
    <name evidence="4" type="ORF">NQ491_02860</name>
</gene>
<dbReference type="SUPFAM" id="SSF51735">
    <property type="entry name" value="NAD(P)-binding Rossmann-fold domains"/>
    <property type="match status" value="1"/>
</dbReference>
<feature type="domain" description="Alcohol dehydrogenase-like N-terminal" evidence="3">
    <location>
        <begin position="26"/>
        <end position="129"/>
    </location>
</feature>
<name>A0ABY5V2M8_9BACT</name>
<dbReference type="Gene3D" id="3.90.180.10">
    <property type="entry name" value="Medium-chain alcohol dehydrogenases, catalytic domain"/>
    <property type="match status" value="1"/>
</dbReference>
<dbReference type="Proteomes" id="UP001059295">
    <property type="component" value="Chromosome"/>
</dbReference>
<evidence type="ECO:0000256" key="1">
    <source>
        <dbReference type="ARBA" id="ARBA00023002"/>
    </source>
</evidence>
<dbReference type="InterPro" id="IPR050129">
    <property type="entry name" value="Zn_alcohol_dh"/>
</dbReference>
<dbReference type="PANTHER" id="PTHR43401">
    <property type="entry name" value="L-THREONINE 3-DEHYDROGENASE"/>
    <property type="match status" value="1"/>
</dbReference>
<evidence type="ECO:0000259" key="3">
    <source>
        <dbReference type="Pfam" id="PF08240"/>
    </source>
</evidence>
<feature type="domain" description="Alcohol dehydrogenase-like C-terminal" evidence="2">
    <location>
        <begin position="212"/>
        <end position="336"/>
    </location>
</feature>
<evidence type="ECO:0000313" key="4">
    <source>
        <dbReference type="EMBL" id="UWN57736.1"/>
    </source>
</evidence>
<dbReference type="InterPro" id="IPR011032">
    <property type="entry name" value="GroES-like_sf"/>
</dbReference>
<dbReference type="RefSeq" id="WP_019244839.1">
    <property type="nucleotide sequence ID" value="NZ_CAPH01000003.1"/>
</dbReference>
<dbReference type="CDD" id="cd08238">
    <property type="entry name" value="sorbose_phosphate_red"/>
    <property type="match status" value="1"/>
</dbReference>
<keyword evidence="5" id="KW-1185">Reference proteome</keyword>
<protein>
    <submittedName>
        <fullName evidence="4">Zinc-binding dehydrogenase</fullName>
    </submittedName>
</protein>
<proteinExistence type="predicted"/>
<dbReference type="InterPro" id="IPR013154">
    <property type="entry name" value="ADH-like_N"/>
</dbReference>
<keyword evidence="1" id="KW-0560">Oxidoreductase</keyword>
<dbReference type="InterPro" id="IPR036291">
    <property type="entry name" value="NAD(P)-bd_dom_sf"/>
</dbReference>